<comment type="pathway">
    <text evidence="1 4">Purine metabolism; IMP biosynthesis via de novo pathway; N(2)-formyl-N(1)-(5-phospho-D-ribosyl)glycinamide from N(1)-(5-phospho-D-ribosyl)glycinamide (10-formyl THF route): step 1/1.</text>
</comment>
<dbReference type="UniPathway" id="UPA00074">
    <property type="reaction ID" value="UER00126"/>
</dbReference>
<dbReference type="GO" id="GO:0004644">
    <property type="term" value="F:phosphoribosylglycinamide formyltransferase activity"/>
    <property type="evidence" value="ECO:0007669"/>
    <property type="project" value="UniProtKB-UniRule"/>
</dbReference>
<dbReference type="NCBIfam" id="TIGR00639">
    <property type="entry name" value="PurN"/>
    <property type="match status" value="1"/>
</dbReference>
<feature type="binding site" evidence="4">
    <location>
        <position position="67"/>
    </location>
    <ligand>
        <name>(6R)-10-formyltetrahydrofolate</name>
        <dbReference type="ChEBI" id="CHEBI:195366"/>
    </ligand>
</feature>
<keyword evidence="2 4" id="KW-0808">Transferase</keyword>
<dbReference type="PANTHER" id="PTHR43369:SF2">
    <property type="entry name" value="PHOSPHORIBOSYLGLYCINAMIDE FORMYLTRANSFERASE"/>
    <property type="match status" value="1"/>
</dbReference>
<dbReference type="InterPro" id="IPR036477">
    <property type="entry name" value="Formyl_transf_N_sf"/>
</dbReference>
<comment type="catalytic activity">
    <reaction evidence="4">
        <text>N(1)-(5-phospho-beta-D-ribosyl)glycinamide + (6R)-10-formyltetrahydrofolate = N(2)-formyl-N(1)-(5-phospho-beta-D-ribosyl)glycinamide + (6S)-5,6,7,8-tetrahydrofolate + H(+)</text>
        <dbReference type="Rhea" id="RHEA:15053"/>
        <dbReference type="ChEBI" id="CHEBI:15378"/>
        <dbReference type="ChEBI" id="CHEBI:57453"/>
        <dbReference type="ChEBI" id="CHEBI:143788"/>
        <dbReference type="ChEBI" id="CHEBI:147286"/>
        <dbReference type="ChEBI" id="CHEBI:195366"/>
        <dbReference type="EC" id="2.1.2.2"/>
    </reaction>
</comment>
<protein>
    <recommendedName>
        <fullName evidence="4">Phosphoribosylglycinamide formyltransferase</fullName>
        <ecNumber evidence="4">2.1.2.2</ecNumber>
    </recommendedName>
    <alternativeName>
        <fullName evidence="4">5'-phosphoribosylglycinamide transformylase</fullName>
    </alternativeName>
    <alternativeName>
        <fullName evidence="4">GAR transformylase</fullName>
        <shortName evidence="4">GART</shortName>
    </alternativeName>
</protein>
<evidence type="ECO:0000256" key="4">
    <source>
        <dbReference type="HAMAP-Rule" id="MF_01930"/>
    </source>
</evidence>
<dbReference type="Gene3D" id="3.40.50.170">
    <property type="entry name" value="Formyl transferase, N-terminal domain"/>
    <property type="match status" value="1"/>
</dbReference>
<feature type="active site" description="Proton donor" evidence="4">
    <location>
        <position position="111"/>
    </location>
</feature>
<feature type="binding site" evidence="4">
    <location>
        <position position="109"/>
    </location>
    <ligand>
        <name>(6R)-10-formyltetrahydrofolate</name>
        <dbReference type="ChEBI" id="CHEBI:195366"/>
    </ligand>
</feature>
<dbReference type="EC" id="2.1.2.2" evidence="4"/>
<organism evidence="6 7">
    <name type="scientific">Garciella nitratireducens DSM 15102</name>
    <dbReference type="NCBI Taxonomy" id="1121911"/>
    <lineage>
        <taxon>Bacteria</taxon>
        <taxon>Bacillati</taxon>
        <taxon>Bacillota</taxon>
        <taxon>Clostridia</taxon>
        <taxon>Eubacteriales</taxon>
        <taxon>Eubacteriaceae</taxon>
        <taxon>Garciella</taxon>
    </lineage>
</organism>
<proteinExistence type="inferred from homology"/>
<dbReference type="PANTHER" id="PTHR43369">
    <property type="entry name" value="PHOSPHORIBOSYLGLYCINAMIDE FORMYLTRANSFERASE"/>
    <property type="match status" value="1"/>
</dbReference>
<accession>A0A1T4NDY8</accession>
<dbReference type="SUPFAM" id="SSF53328">
    <property type="entry name" value="Formyltransferase"/>
    <property type="match status" value="1"/>
</dbReference>
<dbReference type="GO" id="GO:0006189">
    <property type="term" value="P:'de novo' IMP biosynthetic process"/>
    <property type="evidence" value="ECO:0007669"/>
    <property type="project" value="UniProtKB-UniRule"/>
</dbReference>
<comment type="function">
    <text evidence="4">Catalyzes the transfer of a formyl group from 10-formyltetrahydrofolate to 5-phospho-ribosyl-glycinamide (GAR), producing 5-phospho-ribosyl-N-formylglycinamide (FGAR) and tetrahydrofolate.</text>
</comment>
<dbReference type="InterPro" id="IPR002376">
    <property type="entry name" value="Formyl_transf_N"/>
</dbReference>
<dbReference type="AlphaFoldDB" id="A0A1T4NDY8"/>
<feature type="site" description="Raises pKa of active site His" evidence="4">
    <location>
        <position position="152"/>
    </location>
</feature>
<evidence type="ECO:0000313" key="6">
    <source>
        <dbReference type="EMBL" id="SJZ76988.1"/>
    </source>
</evidence>
<evidence type="ECO:0000313" key="7">
    <source>
        <dbReference type="Proteomes" id="UP000196365"/>
    </source>
</evidence>
<comment type="caution">
    <text evidence="4">Lacks conserved residue(s) required for the propagation of feature annotation.</text>
</comment>
<dbReference type="Pfam" id="PF00551">
    <property type="entry name" value="Formyl_trans_N"/>
    <property type="match status" value="1"/>
</dbReference>
<gene>
    <name evidence="4" type="primary">purN</name>
    <name evidence="6" type="ORF">SAMN02745973_01643</name>
</gene>
<keyword evidence="7" id="KW-1185">Reference proteome</keyword>
<sequence>MKKIKIAVLISGGGSNLQAIINAIKAGKINGEIKLVISDKKDVYGLERAKKEEIHNFTILQSDFSTKKQWNQAILQVLEDYKIDLVLLAGFMSILDKEIVKAFPNAIMNIHPSLIPSFCGKGYYGKKVHQAVLEYGVKLTGVSVHFVDEGADTGPIILQEAVKVKQEDTVESLAQRVLKVEHKLYPKAVQLFTQGKLKVEGRKVFILE</sequence>
<dbReference type="EMBL" id="FUWV01000010">
    <property type="protein sequence ID" value="SJZ76988.1"/>
    <property type="molecule type" value="Genomic_DNA"/>
</dbReference>
<dbReference type="CDD" id="cd08645">
    <property type="entry name" value="FMT_core_GART"/>
    <property type="match status" value="1"/>
</dbReference>
<dbReference type="Proteomes" id="UP000196365">
    <property type="component" value="Unassembled WGS sequence"/>
</dbReference>
<reference evidence="6 7" key="1">
    <citation type="submission" date="2017-02" db="EMBL/GenBank/DDBJ databases">
        <authorList>
            <person name="Peterson S.W."/>
        </authorList>
    </citation>
    <scope>NUCLEOTIDE SEQUENCE [LARGE SCALE GENOMIC DNA]</scope>
    <source>
        <strain evidence="6 7">DSM 15102</strain>
    </source>
</reference>
<comment type="similarity">
    <text evidence="4">Belongs to the GART family.</text>
</comment>
<keyword evidence="3 4" id="KW-0658">Purine biosynthesis</keyword>
<feature type="domain" description="Formyl transferase N-terminal" evidence="5">
    <location>
        <begin position="5"/>
        <end position="189"/>
    </location>
</feature>
<feature type="binding site" evidence="4">
    <location>
        <begin position="14"/>
        <end position="16"/>
    </location>
    <ligand>
        <name>N(1)-(5-phospho-beta-D-ribosyl)glycinamide</name>
        <dbReference type="ChEBI" id="CHEBI:143788"/>
    </ligand>
</feature>
<dbReference type="GO" id="GO:0005829">
    <property type="term" value="C:cytosol"/>
    <property type="evidence" value="ECO:0007669"/>
    <property type="project" value="TreeGrafter"/>
</dbReference>
<dbReference type="RefSeq" id="WP_200810783.1">
    <property type="nucleotide sequence ID" value="NZ_FUWV01000010.1"/>
</dbReference>
<dbReference type="InterPro" id="IPR004607">
    <property type="entry name" value="GART"/>
</dbReference>
<dbReference type="HAMAP" id="MF_01930">
    <property type="entry name" value="PurN"/>
    <property type="match status" value="1"/>
</dbReference>
<evidence type="ECO:0000256" key="1">
    <source>
        <dbReference type="ARBA" id="ARBA00005054"/>
    </source>
</evidence>
<name>A0A1T4NDY8_9FIRM</name>
<evidence type="ECO:0000256" key="3">
    <source>
        <dbReference type="ARBA" id="ARBA00022755"/>
    </source>
</evidence>
<evidence type="ECO:0000259" key="5">
    <source>
        <dbReference type="Pfam" id="PF00551"/>
    </source>
</evidence>
<evidence type="ECO:0000256" key="2">
    <source>
        <dbReference type="ARBA" id="ARBA00022679"/>
    </source>
</evidence>